<proteinExistence type="inferred from homology"/>
<name>A0A8G2BKB4_9PROT</name>
<keyword evidence="3" id="KW-0479">Metal-binding</keyword>
<gene>
    <name evidence="9" type="ORF">SAMN05660686_03659</name>
</gene>
<dbReference type="GO" id="GO:0018576">
    <property type="term" value="F:catechol 1,2-dioxygenase activity"/>
    <property type="evidence" value="ECO:0007669"/>
    <property type="project" value="InterPro"/>
</dbReference>
<dbReference type="CDD" id="cd03461">
    <property type="entry name" value="1_2-HQD"/>
    <property type="match status" value="1"/>
</dbReference>
<feature type="domain" description="Catechol dioxygenase N-terminal" evidence="8">
    <location>
        <begin position="29"/>
        <end position="103"/>
    </location>
</feature>
<keyword evidence="10" id="KW-1185">Reference proteome</keyword>
<dbReference type="GO" id="GO:0008199">
    <property type="term" value="F:ferric iron binding"/>
    <property type="evidence" value="ECO:0007669"/>
    <property type="project" value="InterPro"/>
</dbReference>
<reference evidence="9 10" key="1">
    <citation type="submission" date="2016-10" db="EMBL/GenBank/DDBJ databases">
        <authorList>
            <person name="Varghese N."/>
            <person name="Submissions S."/>
        </authorList>
    </citation>
    <scope>NUCLEOTIDE SEQUENCE [LARGE SCALE GENOMIC DNA]</scope>
    <source>
        <strain evidence="9 10">DSM 18839</strain>
    </source>
</reference>
<evidence type="ECO:0000313" key="10">
    <source>
        <dbReference type="Proteomes" id="UP000198615"/>
    </source>
</evidence>
<evidence type="ECO:0000256" key="4">
    <source>
        <dbReference type="ARBA" id="ARBA00022964"/>
    </source>
</evidence>
<dbReference type="RefSeq" id="WP_093152587.1">
    <property type="nucleotide sequence ID" value="NZ_FNBW01000012.1"/>
</dbReference>
<dbReference type="PANTHER" id="PTHR33711">
    <property type="entry name" value="DIOXYGENASE, PUTATIVE (AFU_ORTHOLOGUE AFUA_2G02910)-RELATED"/>
    <property type="match status" value="1"/>
</dbReference>
<evidence type="ECO:0000256" key="1">
    <source>
        <dbReference type="ARBA" id="ARBA00001965"/>
    </source>
</evidence>
<evidence type="ECO:0000259" key="8">
    <source>
        <dbReference type="Pfam" id="PF04444"/>
    </source>
</evidence>
<evidence type="ECO:0000313" key="9">
    <source>
        <dbReference type="EMBL" id="SDG20315.1"/>
    </source>
</evidence>
<dbReference type="SUPFAM" id="SSF49482">
    <property type="entry name" value="Aromatic compound dioxygenase"/>
    <property type="match status" value="1"/>
</dbReference>
<dbReference type="Pfam" id="PF04444">
    <property type="entry name" value="Dioxygenase_N"/>
    <property type="match status" value="1"/>
</dbReference>
<evidence type="ECO:0000259" key="7">
    <source>
        <dbReference type="Pfam" id="PF00775"/>
    </source>
</evidence>
<protein>
    <submittedName>
        <fullName evidence="9">Catechol 1,2-dioxygenase</fullName>
    </submittedName>
</protein>
<dbReference type="OrthoDB" id="9800887at2"/>
<evidence type="ECO:0000256" key="2">
    <source>
        <dbReference type="ARBA" id="ARBA00007825"/>
    </source>
</evidence>
<dbReference type="GO" id="GO:0009712">
    <property type="term" value="P:catechol-containing compound metabolic process"/>
    <property type="evidence" value="ECO:0007669"/>
    <property type="project" value="InterPro"/>
</dbReference>
<dbReference type="InterPro" id="IPR000627">
    <property type="entry name" value="Intradiol_dOase_C"/>
</dbReference>
<keyword evidence="5" id="KW-0560">Oxidoreductase</keyword>
<comment type="similarity">
    <text evidence="2">Belongs to the intradiol ring-cleavage dioxygenase family.</text>
</comment>
<dbReference type="Pfam" id="PF00775">
    <property type="entry name" value="Dioxygenase_C"/>
    <property type="match status" value="1"/>
</dbReference>
<dbReference type="InterPro" id="IPR007535">
    <property type="entry name" value="Catechol_dOase_N"/>
</dbReference>
<evidence type="ECO:0000256" key="5">
    <source>
        <dbReference type="ARBA" id="ARBA00023002"/>
    </source>
</evidence>
<dbReference type="InterPro" id="IPR039390">
    <property type="entry name" value="1_2-HQD/HQD"/>
</dbReference>
<keyword evidence="6" id="KW-0408">Iron</keyword>
<dbReference type="EMBL" id="FNBW01000012">
    <property type="protein sequence ID" value="SDG20315.1"/>
    <property type="molecule type" value="Genomic_DNA"/>
</dbReference>
<comment type="cofactor">
    <cofactor evidence="1">
        <name>Fe(3+)</name>
        <dbReference type="ChEBI" id="CHEBI:29034"/>
    </cofactor>
</comment>
<dbReference type="InterPro" id="IPR050770">
    <property type="entry name" value="Intradiol_RC_Dioxygenase"/>
</dbReference>
<feature type="domain" description="Intradiol ring-cleavage dioxygenases" evidence="7">
    <location>
        <begin position="125"/>
        <end position="271"/>
    </location>
</feature>
<dbReference type="AlphaFoldDB" id="A0A8G2BKB4"/>
<evidence type="ECO:0000256" key="3">
    <source>
        <dbReference type="ARBA" id="ARBA00022723"/>
    </source>
</evidence>
<sequence length="294" mass="32337">MPGTEGSTSYFTEDTSVETVLARMGEPENPRLAEVMRAVIAHLHAVVKEVEPTYAEWMAAIRFLTETGRMCDDKRQEYILLSDVLGVSMLVDAINTRRPEGATENTVLGPFHVEGAPDLAMGDTISQDGIGEPLVVSGRVVDGDGRPVEGAVIDTWQTSHDGFYDLQQPEQQPENNLRGIFRTGADGRFSYRSVKPSFYPIPDDGPVGQLLHGLGRGNIRPAHLHYIVSAPGFETVTTHIFVHDDAYLDSDAVFGVKESLIRTFIRHDDPARAAEFGVANPFWTVETDFVLVPV</sequence>
<dbReference type="Gene3D" id="2.60.130.10">
    <property type="entry name" value="Aromatic compound dioxygenase"/>
    <property type="match status" value="1"/>
</dbReference>
<organism evidence="9 10">
    <name type="scientific">Thalassobaculum litoreum DSM 18839</name>
    <dbReference type="NCBI Taxonomy" id="1123362"/>
    <lineage>
        <taxon>Bacteria</taxon>
        <taxon>Pseudomonadati</taxon>
        <taxon>Pseudomonadota</taxon>
        <taxon>Alphaproteobacteria</taxon>
        <taxon>Rhodospirillales</taxon>
        <taxon>Thalassobaculaceae</taxon>
        <taxon>Thalassobaculum</taxon>
    </lineage>
</organism>
<dbReference type="InterPro" id="IPR015889">
    <property type="entry name" value="Intradiol_dOase_core"/>
</dbReference>
<evidence type="ECO:0000256" key="6">
    <source>
        <dbReference type="ARBA" id="ARBA00023004"/>
    </source>
</evidence>
<keyword evidence="4 9" id="KW-0223">Dioxygenase</keyword>
<comment type="caution">
    <text evidence="9">The sequence shown here is derived from an EMBL/GenBank/DDBJ whole genome shotgun (WGS) entry which is preliminary data.</text>
</comment>
<dbReference type="PANTHER" id="PTHR33711:SF7">
    <property type="entry name" value="INTRADIOL RING-CLEAVAGE DIOXYGENASES DOMAIN-CONTAINING PROTEIN-RELATED"/>
    <property type="match status" value="1"/>
</dbReference>
<accession>A0A8G2BKB4</accession>
<dbReference type="Proteomes" id="UP000198615">
    <property type="component" value="Unassembled WGS sequence"/>
</dbReference>